<dbReference type="Proteomes" id="UP000236316">
    <property type="component" value="Segment"/>
</dbReference>
<name>A0A2I2L6J3_9VIRU</name>
<keyword evidence="1" id="KW-0808">Transferase</keyword>
<protein>
    <submittedName>
        <fullName evidence="1">Polynucleotide kinase</fullName>
    </submittedName>
</protein>
<reference evidence="1" key="1">
    <citation type="submission" date="2017-08" db="EMBL/GenBank/DDBJ databases">
        <authorList>
            <consortium name="Urmite Genomes"/>
        </authorList>
    </citation>
    <scope>NUCLEOTIDE SEQUENCE [LARGE SCALE GENOMIC DNA]</scope>
    <source>
        <strain evidence="1">IHUMI-LCC2</strain>
    </source>
</reference>
<dbReference type="RefSeq" id="YP_009449401.1">
    <property type="nucleotide sequence ID" value="NC_036594.1"/>
</dbReference>
<dbReference type="KEGG" id="vg:35381869"/>
<proteinExistence type="predicted"/>
<evidence type="ECO:0000313" key="1">
    <source>
        <dbReference type="EMBL" id="SNW63099.1"/>
    </source>
</evidence>
<keyword evidence="1" id="KW-0418">Kinase</keyword>
<dbReference type="GeneID" id="35381869"/>
<organism evidence="1">
    <name type="scientific">Orpheovirus IHUMI-LCC2</name>
    <dbReference type="NCBI Taxonomy" id="2023057"/>
    <lineage>
        <taxon>Viruses</taxon>
        <taxon>Varidnaviria</taxon>
        <taxon>Bamfordvirae</taxon>
        <taxon>Nucleocytoviricota</taxon>
        <taxon>Megaviricetes</taxon>
        <taxon>Pimascovirales</taxon>
        <taxon>Ocovirineae</taxon>
        <taxon>Orpheoviridae</taxon>
        <taxon>Alphaorpheovirus</taxon>
        <taxon>Alphaorpheovirus massiliense</taxon>
    </lineage>
</organism>
<keyword evidence="2" id="KW-1185">Reference proteome</keyword>
<gene>
    <name evidence="1" type="ORF">ORPV_1195</name>
</gene>
<dbReference type="EMBL" id="LT906555">
    <property type="protein sequence ID" value="SNW63099.1"/>
    <property type="molecule type" value="Genomic_DNA"/>
</dbReference>
<sequence length="556" mass="62547">MTSQTVLQVNEDSQLKGQLANILGVSDSNSWNVSDFSENLYHVHYNDKTAGYIPADVTSLRGVTVDLDAGIVVNRSYGYIPSLGSDTFTPTPNGSVTLTGDTQEYVVKPESSRIYRGINGTLMTVFLNGGKVYHATHRKLDSAKSKWGSVKQTFLQMYEELGGPKNEELFDLTKSHSPYVHMFSIVHPSVSVGTKYPIGNGFILYLGVAKVWDDGVNGPYKENLDVSDTRPYATIDHELRTPNTFMDTVLYDELPVPGQLYRSSELTFPEAQEFLQYGWYPTASDDIKAVGQKEPRLGLGEFILVELLDDNGNIREVVKVESSGYSWRSTVRNNSDNLKFRYFDYMTSAYQRQDETATLFYSNMNPVLNVNKITKEYVQGLVASGLLFTLPLGDKGDVDTVEKRLLNSNYLFLLATPPHQQQEVLSYYDDFLLARKQVSKFLKDVYLGHNNGETGNEMYDVEYIMKAISRLLNVVQVRVNAAVSNSYAQGYRISGKDKSKIIKEQCDAAADREYGASLYRLRKHALHVEDALVEQSRGMLPNGREYRPYSTVKLGK</sequence>
<accession>A0A2I2L6J3</accession>
<evidence type="ECO:0000313" key="2">
    <source>
        <dbReference type="Proteomes" id="UP000236316"/>
    </source>
</evidence>
<dbReference type="GO" id="GO:0016301">
    <property type="term" value="F:kinase activity"/>
    <property type="evidence" value="ECO:0007669"/>
    <property type="project" value="UniProtKB-KW"/>
</dbReference>
<dbReference type="OrthoDB" id="20023at10239"/>